<protein>
    <submittedName>
        <fullName evidence="1">Uncharacterized protein</fullName>
    </submittedName>
</protein>
<evidence type="ECO:0000313" key="2">
    <source>
        <dbReference type="Proteomes" id="UP000654075"/>
    </source>
</evidence>
<reference evidence="1" key="1">
    <citation type="submission" date="2021-02" db="EMBL/GenBank/DDBJ databases">
        <authorList>
            <person name="Dougan E. K."/>
            <person name="Rhodes N."/>
            <person name="Thang M."/>
            <person name="Chan C."/>
        </authorList>
    </citation>
    <scope>NUCLEOTIDE SEQUENCE</scope>
</reference>
<proteinExistence type="predicted"/>
<dbReference type="AlphaFoldDB" id="A0A813GTP5"/>
<sequence>MAVANPTSWTPFALFSASPISLRFALATCRNSCTSRARLGINSHFATKAATLFIDNNKRETTISLVSIWLQSVQL</sequence>
<accession>A0A813GTP5</accession>
<gene>
    <name evidence="1" type="ORF">PGLA1383_LOCUS45316</name>
</gene>
<organism evidence="1 2">
    <name type="scientific">Polarella glacialis</name>
    <name type="common">Dinoflagellate</name>
    <dbReference type="NCBI Taxonomy" id="89957"/>
    <lineage>
        <taxon>Eukaryota</taxon>
        <taxon>Sar</taxon>
        <taxon>Alveolata</taxon>
        <taxon>Dinophyceae</taxon>
        <taxon>Suessiales</taxon>
        <taxon>Suessiaceae</taxon>
        <taxon>Polarella</taxon>
    </lineage>
</organism>
<comment type="caution">
    <text evidence="1">The sequence shown here is derived from an EMBL/GenBank/DDBJ whole genome shotgun (WGS) entry which is preliminary data.</text>
</comment>
<dbReference type="Proteomes" id="UP000654075">
    <property type="component" value="Unassembled WGS sequence"/>
</dbReference>
<keyword evidence="2" id="KW-1185">Reference proteome</keyword>
<dbReference type="EMBL" id="CAJNNV010029468">
    <property type="protein sequence ID" value="CAE8628714.1"/>
    <property type="molecule type" value="Genomic_DNA"/>
</dbReference>
<evidence type="ECO:0000313" key="1">
    <source>
        <dbReference type="EMBL" id="CAE8628714.1"/>
    </source>
</evidence>
<name>A0A813GTP5_POLGL</name>